<evidence type="ECO:0000313" key="3">
    <source>
        <dbReference type="Proteomes" id="UP000602653"/>
    </source>
</evidence>
<reference evidence="2 3" key="1">
    <citation type="submission" date="2021-02" db="EMBL/GenBank/DDBJ databases">
        <title>Complete Genome Sequence of Arcanobacterium phocisimile strain DSM 26142T from a harbour seal.</title>
        <authorList>
            <person name="Borowiak M."/>
            <person name="Alssahen M."/>
            <person name="Malorny B."/>
            <person name="Laemmler C."/>
            <person name="Siebert U."/>
            <person name="Ploetz M."/>
            <person name="Abdulmawjood A."/>
        </authorList>
    </citation>
    <scope>NUCLEOTIDE SEQUENCE [LARGE SCALE GENOMIC DNA]</scope>
    <source>
        <strain evidence="2 3">DSM 26142</strain>
    </source>
</reference>
<keyword evidence="1" id="KW-0812">Transmembrane</keyword>
<protein>
    <submittedName>
        <fullName evidence="2">Uncharacterized protein</fullName>
    </submittedName>
</protein>
<feature type="transmembrane region" description="Helical" evidence="1">
    <location>
        <begin position="15"/>
        <end position="42"/>
    </location>
</feature>
<sequence>MAKRKKKNWTLPTPLAYLLSVLIILAIPLPFALYLAGIEWIFSGSDGVPKEFTISYVLGLVILCGSLAIVIVKDRWTKK</sequence>
<keyword evidence="3" id="KW-1185">Reference proteome</keyword>
<name>A0ABX7IG55_9ACTO</name>
<accession>A0ABX7IG55</accession>
<dbReference type="RefSeq" id="WP_204423291.1">
    <property type="nucleotide sequence ID" value="NZ_CP070228.1"/>
</dbReference>
<dbReference type="Proteomes" id="UP000602653">
    <property type="component" value="Chromosome"/>
</dbReference>
<proteinExistence type="predicted"/>
<evidence type="ECO:0000256" key="1">
    <source>
        <dbReference type="SAM" id="Phobius"/>
    </source>
</evidence>
<keyword evidence="1" id="KW-1133">Transmembrane helix</keyword>
<evidence type="ECO:0000313" key="2">
    <source>
        <dbReference type="EMBL" id="QRV01539.1"/>
    </source>
</evidence>
<gene>
    <name evidence="2" type="ORF">JTE88_05345</name>
</gene>
<organism evidence="2 3">
    <name type="scientific">Arcanobacterium phocisimile</name>
    <dbReference type="NCBI Taxonomy" id="1302235"/>
    <lineage>
        <taxon>Bacteria</taxon>
        <taxon>Bacillati</taxon>
        <taxon>Actinomycetota</taxon>
        <taxon>Actinomycetes</taxon>
        <taxon>Actinomycetales</taxon>
        <taxon>Actinomycetaceae</taxon>
        <taxon>Arcanobacterium</taxon>
    </lineage>
</organism>
<dbReference type="EMBL" id="CP070228">
    <property type="protein sequence ID" value="QRV01539.1"/>
    <property type="molecule type" value="Genomic_DNA"/>
</dbReference>
<keyword evidence="1" id="KW-0472">Membrane</keyword>
<feature type="transmembrane region" description="Helical" evidence="1">
    <location>
        <begin position="54"/>
        <end position="72"/>
    </location>
</feature>